<proteinExistence type="predicted"/>
<dbReference type="Gene3D" id="3.40.50.300">
    <property type="entry name" value="P-loop containing nucleotide triphosphate hydrolases"/>
    <property type="match status" value="1"/>
</dbReference>
<accession>A0ABW1RYS9</accession>
<comment type="caution">
    <text evidence="1">The sequence shown here is derived from an EMBL/GenBank/DDBJ whole genome shotgun (WGS) entry which is preliminary data.</text>
</comment>
<dbReference type="EMBL" id="JBHSSC010000014">
    <property type="protein sequence ID" value="MFC6180593.1"/>
    <property type="molecule type" value="Genomic_DNA"/>
</dbReference>
<dbReference type="RefSeq" id="WP_137628463.1">
    <property type="nucleotide sequence ID" value="NZ_BJDJ01000009.1"/>
</dbReference>
<dbReference type="GO" id="GO:0016301">
    <property type="term" value="F:kinase activity"/>
    <property type="evidence" value="ECO:0007669"/>
    <property type="project" value="UniProtKB-KW"/>
</dbReference>
<reference evidence="2" key="1">
    <citation type="journal article" date="2019" name="Int. J. Syst. Evol. Microbiol.">
        <title>The Global Catalogue of Microorganisms (GCM) 10K type strain sequencing project: providing services to taxonomists for standard genome sequencing and annotation.</title>
        <authorList>
            <consortium name="The Broad Institute Genomics Platform"/>
            <consortium name="The Broad Institute Genome Sequencing Center for Infectious Disease"/>
            <person name="Wu L."/>
            <person name="Ma J."/>
        </authorList>
    </citation>
    <scope>NUCLEOTIDE SEQUENCE [LARGE SCALE GENOMIC DNA]</scope>
    <source>
        <strain evidence="2">CCM 8933</strain>
    </source>
</reference>
<name>A0ABW1RYS9_9LACO</name>
<keyword evidence="2" id="KW-1185">Reference proteome</keyword>
<dbReference type="Proteomes" id="UP001596282">
    <property type="component" value="Unassembled WGS sequence"/>
</dbReference>
<keyword evidence="1" id="KW-0808">Transferase</keyword>
<dbReference type="InterPro" id="IPR027417">
    <property type="entry name" value="P-loop_NTPase"/>
</dbReference>
<evidence type="ECO:0000313" key="2">
    <source>
        <dbReference type="Proteomes" id="UP001596282"/>
    </source>
</evidence>
<evidence type="ECO:0000313" key="1">
    <source>
        <dbReference type="EMBL" id="MFC6180593.1"/>
    </source>
</evidence>
<gene>
    <name evidence="1" type="ORF">ACFP5Y_05075</name>
</gene>
<keyword evidence="1" id="KW-0418">Kinase</keyword>
<protein>
    <submittedName>
        <fullName evidence="1">Kinase</fullName>
    </submittedName>
</protein>
<sequence length="151" mass="17183">MATKLIILRGNADSNKAVLAHKLQDKLGPASMVISQDVVRQQMLHVHDYPGNQAIELIKQLADFGNHQVEVVIVEGCLVSQRYRAMIVTLMKRFEQAVVYRFEDCCQACEQPSKLAWLPWRHTTYPHEQALADGLTLDEQMKRVLTDLQLA</sequence>
<organism evidence="1 2">
    <name type="scientific">Lactiplantibacillus daowaiensis</name>
    <dbReference type="NCBI Taxonomy" id="2559918"/>
    <lineage>
        <taxon>Bacteria</taxon>
        <taxon>Bacillati</taxon>
        <taxon>Bacillota</taxon>
        <taxon>Bacilli</taxon>
        <taxon>Lactobacillales</taxon>
        <taxon>Lactobacillaceae</taxon>
        <taxon>Lactiplantibacillus</taxon>
    </lineage>
</organism>